<feature type="transmembrane region" description="Helical" evidence="8">
    <location>
        <begin position="350"/>
        <end position="375"/>
    </location>
</feature>
<evidence type="ECO:0000256" key="2">
    <source>
        <dbReference type="ARBA" id="ARBA00022448"/>
    </source>
</evidence>
<feature type="transmembrane region" description="Helical" evidence="8">
    <location>
        <begin position="297"/>
        <end position="330"/>
    </location>
</feature>
<evidence type="ECO:0000256" key="5">
    <source>
        <dbReference type="ARBA" id="ARBA00022989"/>
    </source>
</evidence>
<accession>A0A7V8V1D0</accession>
<organism evidence="9 10">
    <name type="scientific">Bremerella alba</name>
    <dbReference type="NCBI Taxonomy" id="980252"/>
    <lineage>
        <taxon>Bacteria</taxon>
        <taxon>Pseudomonadati</taxon>
        <taxon>Planctomycetota</taxon>
        <taxon>Planctomycetia</taxon>
        <taxon>Pirellulales</taxon>
        <taxon>Pirellulaceae</taxon>
        <taxon>Bremerella</taxon>
    </lineage>
</organism>
<feature type="transmembrane region" description="Helical" evidence="8">
    <location>
        <begin position="419"/>
        <end position="441"/>
    </location>
</feature>
<gene>
    <name evidence="9" type="primary">ktrB</name>
    <name evidence="9" type="ORF">HOV93_02880</name>
</gene>
<sequence length="458" mass="48974">MAQLTGSIVKYPARNLVAWYVGLIVVGTIVLTLSICRGAGAPEITFLDAFFTATSAGCVTGLAVRSTPHDFSFTGQLAILLLIQVGGIGIMSITTFAMFNLGSKPSLRARAILTETLGADDNTDLKWILQHVLLVTVVSEGIGFAILLARNLFLYEPGKAAWHALFHSVSAFCNAGFSLHDDSLVSFQGDVIVNVTISGLIIVGGIGFPVLLDLYKNWRRGPLEGWVNLHLHSKFMLFGTAFFLLAGFGGFLFLEWNGVLNQMPLWKKLLVSGFHSVTCRTAGFNTIDLTSLTNATLFISMILMLIGAGSCSTGGGFKVSTVMVMALHAWKTFQGATRINFARRTIPSEVIQAATATALLFSFVAIVALTMLLVVQQSSTPHPNSPGLFLDAAFEIVSALGTVGLSTGFTGTLSDLGKLIIIALMFLGRIGPISVFAALSMTQRNTPVEYPKEEPLIG</sequence>
<keyword evidence="2" id="KW-0813">Transport</keyword>
<name>A0A7V8V1D0_9BACT</name>
<feature type="transmembrane region" description="Helical" evidence="8">
    <location>
        <begin position="77"/>
        <end position="99"/>
    </location>
</feature>
<evidence type="ECO:0000256" key="6">
    <source>
        <dbReference type="ARBA" id="ARBA00023065"/>
    </source>
</evidence>
<evidence type="ECO:0000256" key="8">
    <source>
        <dbReference type="SAM" id="Phobius"/>
    </source>
</evidence>
<evidence type="ECO:0000256" key="7">
    <source>
        <dbReference type="ARBA" id="ARBA00023136"/>
    </source>
</evidence>
<dbReference type="GO" id="GO:0008324">
    <property type="term" value="F:monoatomic cation transmembrane transporter activity"/>
    <property type="evidence" value="ECO:0007669"/>
    <property type="project" value="InterPro"/>
</dbReference>
<keyword evidence="5 8" id="KW-1133">Transmembrane helix</keyword>
<feature type="transmembrane region" description="Helical" evidence="8">
    <location>
        <begin position="387"/>
        <end position="407"/>
    </location>
</feature>
<dbReference type="AlphaFoldDB" id="A0A7V8V1D0"/>
<feature type="transmembrane region" description="Helical" evidence="8">
    <location>
        <begin position="191"/>
        <end position="215"/>
    </location>
</feature>
<dbReference type="InterPro" id="IPR003445">
    <property type="entry name" value="Cat_transpt"/>
</dbReference>
<dbReference type="GO" id="GO:0005886">
    <property type="term" value="C:plasma membrane"/>
    <property type="evidence" value="ECO:0007669"/>
    <property type="project" value="UniProtKB-SubCell"/>
</dbReference>
<reference evidence="9 10" key="1">
    <citation type="submission" date="2020-05" db="EMBL/GenBank/DDBJ databases">
        <title>Bremerella alba sp. nov., a novel planctomycete isolated from the surface of the macroalga Fucus spiralis.</title>
        <authorList>
            <person name="Godinho O."/>
            <person name="Botelho R."/>
            <person name="Albuquerque L."/>
            <person name="Wiegand S."/>
            <person name="Da Costa M.S."/>
            <person name="Lobo-Da-Cunha A."/>
            <person name="Jogler C."/>
            <person name="Lage O.M."/>
        </authorList>
    </citation>
    <scope>NUCLEOTIDE SEQUENCE [LARGE SCALE GENOMIC DNA]</scope>
    <source>
        <strain evidence="9 10">FF15</strain>
    </source>
</reference>
<feature type="transmembrane region" description="Helical" evidence="8">
    <location>
        <begin position="127"/>
        <end position="148"/>
    </location>
</feature>
<keyword evidence="7 8" id="KW-0472">Membrane</keyword>
<keyword evidence="3" id="KW-1003">Cell membrane</keyword>
<dbReference type="PANTHER" id="PTHR32024">
    <property type="entry name" value="TRK SYSTEM POTASSIUM UPTAKE PROTEIN TRKG-RELATED"/>
    <property type="match status" value="1"/>
</dbReference>
<evidence type="ECO:0000256" key="1">
    <source>
        <dbReference type="ARBA" id="ARBA00004651"/>
    </source>
</evidence>
<evidence type="ECO:0000256" key="3">
    <source>
        <dbReference type="ARBA" id="ARBA00022475"/>
    </source>
</evidence>
<feature type="transmembrane region" description="Helical" evidence="8">
    <location>
        <begin position="17"/>
        <end position="40"/>
    </location>
</feature>
<dbReference type="RefSeq" id="WP_207394654.1">
    <property type="nucleotide sequence ID" value="NZ_JABRWO010000001.1"/>
</dbReference>
<evidence type="ECO:0000256" key="4">
    <source>
        <dbReference type="ARBA" id="ARBA00022692"/>
    </source>
</evidence>
<feature type="transmembrane region" description="Helical" evidence="8">
    <location>
        <begin position="46"/>
        <end position="65"/>
    </location>
</feature>
<proteinExistence type="predicted"/>
<dbReference type="Pfam" id="PF02386">
    <property type="entry name" value="TrkH"/>
    <property type="match status" value="1"/>
</dbReference>
<feature type="transmembrane region" description="Helical" evidence="8">
    <location>
        <begin position="235"/>
        <end position="254"/>
    </location>
</feature>
<dbReference type="Proteomes" id="UP000551616">
    <property type="component" value="Unassembled WGS sequence"/>
</dbReference>
<comment type="caution">
    <text evidence="9">The sequence shown here is derived from an EMBL/GenBank/DDBJ whole genome shotgun (WGS) entry which is preliminary data.</text>
</comment>
<keyword evidence="4 8" id="KW-0812">Transmembrane</keyword>
<evidence type="ECO:0000313" key="10">
    <source>
        <dbReference type="Proteomes" id="UP000551616"/>
    </source>
</evidence>
<keyword evidence="10" id="KW-1185">Reference proteome</keyword>
<keyword evidence="6" id="KW-0406">Ion transport</keyword>
<comment type="subcellular location">
    <subcellularLocation>
        <location evidence="1">Cell membrane</location>
        <topology evidence="1">Multi-pass membrane protein</topology>
    </subcellularLocation>
</comment>
<dbReference type="EMBL" id="JABRWO010000001">
    <property type="protein sequence ID" value="MBA2113140.1"/>
    <property type="molecule type" value="Genomic_DNA"/>
</dbReference>
<dbReference type="PANTHER" id="PTHR32024:SF1">
    <property type="entry name" value="KTR SYSTEM POTASSIUM UPTAKE PROTEIN B"/>
    <property type="match status" value="1"/>
</dbReference>
<dbReference type="GO" id="GO:0030001">
    <property type="term" value="P:metal ion transport"/>
    <property type="evidence" value="ECO:0007669"/>
    <property type="project" value="UniProtKB-ARBA"/>
</dbReference>
<protein>
    <submittedName>
        <fullName evidence="9">Ktr system potassium uptake protein B</fullName>
    </submittedName>
</protein>
<evidence type="ECO:0000313" key="9">
    <source>
        <dbReference type="EMBL" id="MBA2113140.1"/>
    </source>
</evidence>